<dbReference type="InterPro" id="IPR004769">
    <property type="entry name" value="Pur_lyase"/>
</dbReference>
<dbReference type="PRINTS" id="PR00149">
    <property type="entry name" value="FUMRATELYASE"/>
</dbReference>
<dbReference type="Pfam" id="PF10397">
    <property type="entry name" value="ADSL_C"/>
    <property type="match status" value="1"/>
</dbReference>
<dbReference type="SUPFAM" id="SSF48557">
    <property type="entry name" value="L-aspartase-like"/>
    <property type="match status" value="1"/>
</dbReference>
<feature type="domain" description="Adenylosuccinate lyase C-terminal" evidence="2">
    <location>
        <begin position="366"/>
        <end position="445"/>
    </location>
</feature>
<dbReference type="GO" id="GO:0005829">
    <property type="term" value="C:cytosol"/>
    <property type="evidence" value="ECO:0007669"/>
    <property type="project" value="TreeGrafter"/>
</dbReference>
<dbReference type="RefSeq" id="WP_124134514.1">
    <property type="nucleotide sequence ID" value="NZ_CP065357.1"/>
</dbReference>
<dbReference type="SMART" id="SM00998">
    <property type="entry name" value="ADSL_C"/>
    <property type="match status" value="1"/>
</dbReference>
<protein>
    <submittedName>
        <fullName evidence="3">Adenylosuccinate lyase</fullName>
        <ecNumber evidence="3">4.3.2.2</ecNumber>
    </submittedName>
</protein>
<proteinExistence type="predicted"/>
<dbReference type="EC" id="4.3.2.2" evidence="3"/>
<dbReference type="PANTHER" id="PTHR43172:SF1">
    <property type="entry name" value="ADENYLOSUCCINATE LYASE"/>
    <property type="match status" value="1"/>
</dbReference>
<dbReference type="Gene3D" id="1.20.200.10">
    <property type="entry name" value="Fumarase/aspartase (Central domain)"/>
    <property type="match status" value="1"/>
</dbReference>
<dbReference type="GO" id="GO:0006189">
    <property type="term" value="P:'de novo' IMP biosynthetic process"/>
    <property type="evidence" value="ECO:0007669"/>
    <property type="project" value="UniProtKB-UniPathway"/>
</dbReference>
<dbReference type="UniPathway" id="UPA00074">
    <property type="reaction ID" value="UER00132"/>
</dbReference>
<dbReference type="InterPro" id="IPR019468">
    <property type="entry name" value="AdenyloSucc_lyase_C"/>
</dbReference>
<evidence type="ECO:0000256" key="1">
    <source>
        <dbReference type="ARBA" id="ARBA00023239"/>
    </source>
</evidence>
<dbReference type="GO" id="GO:0044208">
    <property type="term" value="P:'de novo' AMP biosynthetic process"/>
    <property type="evidence" value="ECO:0007669"/>
    <property type="project" value="UniProtKB-UniPathway"/>
</dbReference>
<dbReference type="PRINTS" id="PR00145">
    <property type="entry name" value="ARGSUCLYASE"/>
</dbReference>
<name>A0A424YZU7_9BACT</name>
<comment type="caution">
    <text evidence="3">The sequence shown here is derived from an EMBL/GenBank/DDBJ whole genome shotgun (WGS) entry which is preliminary data.</text>
</comment>
<dbReference type="Proteomes" id="UP000286095">
    <property type="component" value="Unassembled WGS sequence"/>
</dbReference>
<dbReference type="CDD" id="cd01597">
    <property type="entry name" value="pCLME"/>
    <property type="match status" value="1"/>
</dbReference>
<dbReference type="STRING" id="1813019.A2J15_05870"/>
<evidence type="ECO:0000259" key="2">
    <source>
        <dbReference type="SMART" id="SM00998"/>
    </source>
</evidence>
<dbReference type="PANTHER" id="PTHR43172">
    <property type="entry name" value="ADENYLOSUCCINATE LYASE"/>
    <property type="match status" value="1"/>
</dbReference>
<gene>
    <name evidence="3" type="ORF">DZD40_05325</name>
</gene>
<dbReference type="InterPro" id="IPR020557">
    <property type="entry name" value="Fumarate_lyase_CS"/>
</dbReference>
<dbReference type="GO" id="GO:0004018">
    <property type="term" value="F:N6-(1,2-dicarboxyethyl)AMP AMP-lyase (fumarate-forming) activity"/>
    <property type="evidence" value="ECO:0007669"/>
    <property type="project" value="InterPro"/>
</dbReference>
<keyword evidence="1 3" id="KW-0456">Lyase</keyword>
<evidence type="ECO:0000313" key="3">
    <source>
        <dbReference type="EMBL" id="RQD87006.1"/>
    </source>
</evidence>
<dbReference type="AlphaFoldDB" id="A0A424YZU7"/>
<dbReference type="InterPro" id="IPR000362">
    <property type="entry name" value="Fumarate_lyase_fam"/>
</dbReference>
<dbReference type="Gene3D" id="1.10.40.30">
    <property type="entry name" value="Fumarase/aspartase (C-terminal domain)"/>
    <property type="match status" value="1"/>
</dbReference>
<sequence length="455" mass="51644">MEGISVFDQQLLANSWSTESMRAVFCEKNRIQKWLDVEAALAKAQATLKIIPQKAAKEITKKAHYELMDMDFILDECKKTRHSLVPTIKNLEKICDDNLGQYVHFGVTTQDIVDTGSVLQFKEAMQIIKNELKTIAKTLAKLAKTHKNTAMMGRTLSLQALPITFGHKVAIWLSELDRHFERILELEKRLYVGSIVGAVGTKASLSDQCNEVEKLTLENLGLQVPNISWQSARDRFIELGFVLGNINATFNKIAHEILILSHNEIDELAEPFGKGQVGSSTMPHKRNPAISENAVTVSNVFKANLAILSDIERHEHERDGQVWHMEWKLLPEMFLMLSVVLDNIKFTLSKLEVKKDKMLKNLNTLKGFILAERVMFALSKHYGKAYAHEIVYENAMLGIEKQRTFKEILLSDKRVSRVLKEKDIDALLDASTYVGYAPKLVDEFLIKIKNNAILK</sequence>
<dbReference type="Pfam" id="PF00206">
    <property type="entry name" value="Lyase_1"/>
    <property type="match status" value="1"/>
</dbReference>
<dbReference type="PROSITE" id="PS00163">
    <property type="entry name" value="FUMARATE_LYASES"/>
    <property type="match status" value="1"/>
</dbReference>
<organism evidence="3 4">
    <name type="scientific">Campylobacter hepaticus</name>
    <dbReference type="NCBI Taxonomy" id="1813019"/>
    <lineage>
        <taxon>Bacteria</taxon>
        <taxon>Pseudomonadati</taxon>
        <taxon>Campylobacterota</taxon>
        <taxon>Epsilonproteobacteria</taxon>
        <taxon>Campylobacterales</taxon>
        <taxon>Campylobacteraceae</taxon>
        <taxon>Campylobacter</taxon>
    </lineage>
</organism>
<dbReference type="InterPro" id="IPR008948">
    <property type="entry name" value="L-Aspartase-like"/>
</dbReference>
<dbReference type="EMBL" id="QURW01000012">
    <property type="protein sequence ID" value="RQD87006.1"/>
    <property type="molecule type" value="Genomic_DNA"/>
</dbReference>
<accession>A0A424YZU7</accession>
<dbReference type="NCBIfam" id="TIGR00928">
    <property type="entry name" value="purB"/>
    <property type="match status" value="1"/>
</dbReference>
<reference evidence="3 4" key="1">
    <citation type="submission" date="2018-08" db="EMBL/GenBank/DDBJ databases">
        <title>Survival mechanisms of Campylobacter hepaticus identified by genomic analysis and comparative transcriptomic analysis of in vivo and in vitro derived bacteria.</title>
        <authorList>
            <person name="Van T.T.H."/>
            <person name="Moore R.J."/>
        </authorList>
    </citation>
    <scope>NUCLEOTIDE SEQUENCE [LARGE SCALE GENOMIC DNA]</scope>
    <source>
        <strain evidence="3 4">54L</strain>
    </source>
</reference>
<dbReference type="UniPathway" id="UPA00075">
    <property type="reaction ID" value="UER00336"/>
</dbReference>
<evidence type="ECO:0000313" key="4">
    <source>
        <dbReference type="Proteomes" id="UP000286095"/>
    </source>
</evidence>
<dbReference type="InterPro" id="IPR022761">
    <property type="entry name" value="Fumarate_lyase_N"/>
</dbReference>
<dbReference type="GO" id="GO:0070626">
    <property type="term" value="F:(S)-2-(5-amino-1-(5-phospho-D-ribosyl)imidazole-4-carboxamido) succinate lyase (fumarate-forming) activity"/>
    <property type="evidence" value="ECO:0007669"/>
    <property type="project" value="TreeGrafter"/>
</dbReference>